<evidence type="ECO:0000313" key="3">
    <source>
        <dbReference type="EMBL" id="MDD1795047.1"/>
    </source>
</evidence>
<dbReference type="InterPro" id="IPR036735">
    <property type="entry name" value="NGN_dom_sf"/>
</dbReference>
<keyword evidence="4" id="KW-1185">Reference proteome</keyword>
<reference evidence="3" key="1">
    <citation type="submission" date="2021-12" db="EMBL/GenBank/DDBJ databases">
        <title>Enterovibrio ZSDZ35 sp. nov. and Enterovibrio ZSDZ42 sp. nov., isolated from coastal seawater in Qingdao.</title>
        <authorList>
            <person name="Zhang P."/>
        </authorList>
    </citation>
    <scope>NUCLEOTIDE SEQUENCE</scope>
    <source>
        <strain evidence="3">ZSDZ42</strain>
    </source>
</reference>
<protein>
    <submittedName>
        <fullName evidence="3">Transcriptional activator RfaH</fullName>
    </submittedName>
</protein>
<dbReference type="EMBL" id="JAJUBC010000024">
    <property type="protein sequence ID" value="MDD1795047.1"/>
    <property type="molecule type" value="Genomic_DNA"/>
</dbReference>
<dbReference type="Pfam" id="PF02357">
    <property type="entry name" value="NusG"/>
    <property type="match status" value="1"/>
</dbReference>
<evidence type="ECO:0000313" key="4">
    <source>
        <dbReference type="Proteomes" id="UP001149400"/>
    </source>
</evidence>
<name>A0ABT5R452_9GAMM</name>
<accession>A0ABT5R452</accession>
<evidence type="ECO:0000259" key="2">
    <source>
        <dbReference type="Pfam" id="PF02357"/>
    </source>
</evidence>
<sequence length="171" mass="19059">MHYYRWYAVYTHDHSENILFEHLSAKGYDVYLPRRTIRTMVGIKTKTTYEPLFKSHVFVRTLPEGLQQVKLAPGFSHLIRNGNYLAAIPETHIVKIKTILYHYDDVTSLANNLVNGATVAVINGPLKGMTGILVDGEGARPIAMEVGQLGRSIMVPVPMGSVVRTELPTPA</sequence>
<dbReference type="RefSeq" id="WP_274165856.1">
    <property type="nucleotide sequence ID" value="NZ_JAJUBC010000024.1"/>
</dbReference>
<dbReference type="InterPro" id="IPR006645">
    <property type="entry name" value="NGN-like_dom"/>
</dbReference>
<gene>
    <name evidence="3" type="ORF">LRP50_18120</name>
</gene>
<dbReference type="Gene3D" id="3.30.70.940">
    <property type="entry name" value="NusG, N-terminal domain"/>
    <property type="match status" value="1"/>
</dbReference>
<feature type="domain" description="NusG-like N-terminal" evidence="2">
    <location>
        <begin position="5"/>
        <end position="96"/>
    </location>
</feature>
<proteinExistence type="predicted"/>
<dbReference type="Proteomes" id="UP001149400">
    <property type="component" value="Unassembled WGS sequence"/>
</dbReference>
<keyword evidence="1" id="KW-0804">Transcription</keyword>
<evidence type="ECO:0000256" key="1">
    <source>
        <dbReference type="ARBA" id="ARBA00023163"/>
    </source>
</evidence>
<comment type="caution">
    <text evidence="3">The sequence shown here is derived from an EMBL/GenBank/DDBJ whole genome shotgun (WGS) entry which is preliminary data.</text>
</comment>
<organism evidence="3 4">
    <name type="scientific">Enterovibrio gelatinilyticus</name>
    <dbReference type="NCBI Taxonomy" id="2899819"/>
    <lineage>
        <taxon>Bacteria</taxon>
        <taxon>Pseudomonadati</taxon>
        <taxon>Pseudomonadota</taxon>
        <taxon>Gammaproteobacteria</taxon>
        <taxon>Vibrionales</taxon>
        <taxon>Vibrionaceae</taxon>
        <taxon>Enterovibrio</taxon>
    </lineage>
</organism>
<dbReference type="SUPFAM" id="SSF82679">
    <property type="entry name" value="N-utilization substance G protein NusG, N-terminal domain"/>
    <property type="match status" value="1"/>
</dbReference>